<dbReference type="Gene3D" id="3.30.2400.30">
    <property type="match status" value="1"/>
</dbReference>
<evidence type="ECO:0000256" key="2">
    <source>
        <dbReference type="ARBA" id="ARBA00033743"/>
    </source>
</evidence>
<organism evidence="4 5">
    <name type="scientific">Acetobacter garciniae</name>
    <dbReference type="NCBI Taxonomy" id="2817435"/>
    <lineage>
        <taxon>Bacteria</taxon>
        <taxon>Pseudomonadati</taxon>
        <taxon>Pseudomonadota</taxon>
        <taxon>Alphaproteobacteria</taxon>
        <taxon>Acetobacterales</taxon>
        <taxon>Acetobacteraceae</taxon>
        <taxon>Acetobacter</taxon>
    </lineage>
</organism>
<dbReference type="Gene3D" id="3.30.2320.10">
    <property type="entry name" value="hypothetical protein PF0899 domain"/>
    <property type="match status" value="1"/>
</dbReference>
<evidence type="ECO:0000313" key="5">
    <source>
        <dbReference type="Proteomes" id="UP000664073"/>
    </source>
</evidence>
<dbReference type="Pfam" id="PF04454">
    <property type="entry name" value="Linocin_M18"/>
    <property type="match status" value="1"/>
</dbReference>
<dbReference type="EMBL" id="JAFVMH010000007">
    <property type="protein sequence ID" value="MBO1326092.1"/>
    <property type="molecule type" value="Genomic_DNA"/>
</dbReference>
<proteinExistence type="inferred from homology"/>
<evidence type="ECO:0000256" key="1">
    <source>
        <dbReference type="ARBA" id="ARBA00033738"/>
    </source>
</evidence>
<name>A0A939HQH2_9PROT</name>
<dbReference type="PANTHER" id="PTHR37165:SF1">
    <property type="entry name" value="TYPE 1 ENCAPSULIN SHELL PROTEIN"/>
    <property type="match status" value="1"/>
</dbReference>
<dbReference type="InterPro" id="IPR007544">
    <property type="entry name" value="ENCAP"/>
</dbReference>
<protein>
    <submittedName>
        <fullName evidence="4">Bacteriocin family protein</fullName>
    </submittedName>
</protein>
<keyword evidence="3" id="KW-1284">Encapsulin nanocompartment</keyword>
<evidence type="ECO:0000313" key="4">
    <source>
        <dbReference type="EMBL" id="MBO1326092.1"/>
    </source>
</evidence>
<reference evidence="4" key="1">
    <citation type="submission" date="2021-03" db="EMBL/GenBank/DDBJ databases">
        <title>The complete genome sequence of Acetobacter sp. TBRC 12339.</title>
        <authorList>
            <person name="Charoenyingcharoen P."/>
            <person name="Yukphan P."/>
        </authorList>
    </citation>
    <scope>NUCLEOTIDE SEQUENCE</scope>
    <source>
        <strain evidence="4">TBRC 12339</strain>
    </source>
</reference>
<dbReference type="PANTHER" id="PTHR37165">
    <property type="entry name" value="PEPTIDASE U56 FAMILY"/>
    <property type="match status" value="1"/>
</dbReference>
<dbReference type="NCBIfam" id="NF041155">
    <property type="entry name" value="encap_f1"/>
    <property type="match status" value="1"/>
</dbReference>
<accession>A0A939HQH2</accession>
<dbReference type="GO" id="GO:0140737">
    <property type="term" value="C:encapsulin nanocompartment"/>
    <property type="evidence" value="ECO:0007669"/>
    <property type="project" value="UniProtKB-SubCell"/>
</dbReference>
<dbReference type="Proteomes" id="UP000664073">
    <property type="component" value="Unassembled WGS sequence"/>
</dbReference>
<dbReference type="PIRSF" id="PIRSF019254">
    <property type="entry name" value="CFP29"/>
    <property type="match status" value="1"/>
</dbReference>
<keyword evidence="5" id="KW-1185">Reference proteome</keyword>
<dbReference type="AlphaFoldDB" id="A0A939HQH2"/>
<dbReference type="RefSeq" id="WP_207846775.1">
    <property type="nucleotide sequence ID" value="NZ_JAFVMH010000007.1"/>
</dbReference>
<comment type="caution">
    <text evidence="4">The sequence shown here is derived from an EMBL/GenBank/DDBJ whole genome shotgun (WGS) entry which is preliminary data.</text>
</comment>
<gene>
    <name evidence="4" type="ORF">J2D77_13120</name>
</gene>
<sequence length="267" mass="28538">MNNLHRELAPISAAAWAQIEEEASRTLKRHLGARRVVDVPEAQGYACSAINTGHVHRLESPGAGVQAVQRKVLSLVELRVPFTLTREAIDDVERGAQDSDWDPVKEAAKTIAFAEDRAVFHGYAQAGIQGIGPGSSNPALALTAEPKGYPGVIATALNELRLAGVNGPYTVVLGTDAFKAVSGGSEDGYPVYRHIERMIEGKVIWAPAIEGGFVLSTRGGDFELDIGQDFSIGYTSHTADSVELYIQESFTFQLLTAEAAVLLTPPA</sequence>
<comment type="similarity">
    <text evidence="2">Belongs to the encapsulin family. Family 1 subfamily.</text>
</comment>
<evidence type="ECO:0000256" key="3">
    <source>
        <dbReference type="ARBA" id="ARBA00033787"/>
    </source>
</evidence>
<comment type="subcellular location">
    <subcellularLocation>
        <location evidence="1">Encapsulin nanocompartment</location>
    </subcellularLocation>
</comment>
<dbReference type="InterPro" id="IPR051429">
    <property type="entry name" value="Encapsulin_nc"/>
</dbReference>